<name>A0A5N5HSI6_9ROSA</name>
<sequence>MAFHEQFYRVEPQMTINDMVEMKQYEHESTKDFMMRFRKTMMRCQIPLRKKFYDVQFNELHELVITATKYEKLLTEEQQVKHSSKVPHFYKNKAPIHQLEFEGLEAGENNNSLGEGIELCAAKMTTPFKPLMVKELVQPIKDKKIVMNDGGFVPIRPQKYQLYFFDLTMVTDIYIYIYIYIYEELVKARNLEGKKYCKIHYTFNQSIANCVQFRDWIHYLIIKGKLLLEKPQANMMIDTDPFLEALINMINLNWVESGKGKVIFDGRGEIREARRPTEGNRRVVLCNICQCQCELEVPASGAIIDWELVKMKGIEEQDAHLSNLQATEANKENTKNPKNLSEVFRNFEASEKMKDKDVRLPLWVDVKTPQPINHGSIG</sequence>
<keyword evidence="2" id="KW-1185">Reference proteome</keyword>
<comment type="caution">
    <text evidence="1">The sequence shown here is derived from an EMBL/GenBank/DDBJ whole genome shotgun (WGS) entry which is preliminary data.</text>
</comment>
<reference evidence="1 2" key="3">
    <citation type="submission" date="2019-11" db="EMBL/GenBank/DDBJ databases">
        <title>A de novo genome assembly of a pear dwarfing rootstock.</title>
        <authorList>
            <person name="Wang F."/>
            <person name="Wang J."/>
            <person name="Li S."/>
            <person name="Zhang Y."/>
            <person name="Fang M."/>
            <person name="Ma L."/>
            <person name="Zhao Y."/>
            <person name="Jiang S."/>
        </authorList>
    </citation>
    <scope>NUCLEOTIDE SEQUENCE [LARGE SCALE GENOMIC DNA]</scope>
    <source>
        <strain evidence="1">S2</strain>
        <tissue evidence="1">Leaf</tissue>
    </source>
</reference>
<protein>
    <submittedName>
        <fullName evidence="1">S2-RNase</fullName>
    </submittedName>
</protein>
<accession>A0A5N5HSI6</accession>
<evidence type="ECO:0000313" key="2">
    <source>
        <dbReference type="Proteomes" id="UP000327157"/>
    </source>
</evidence>
<gene>
    <name evidence="1" type="ORF">D8674_008258</name>
</gene>
<organism evidence="1 2">
    <name type="scientific">Pyrus ussuriensis x Pyrus communis</name>
    <dbReference type="NCBI Taxonomy" id="2448454"/>
    <lineage>
        <taxon>Eukaryota</taxon>
        <taxon>Viridiplantae</taxon>
        <taxon>Streptophyta</taxon>
        <taxon>Embryophyta</taxon>
        <taxon>Tracheophyta</taxon>
        <taxon>Spermatophyta</taxon>
        <taxon>Magnoliopsida</taxon>
        <taxon>eudicotyledons</taxon>
        <taxon>Gunneridae</taxon>
        <taxon>Pentapetalae</taxon>
        <taxon>rosids</taxon>
        <taxon>fabids</taxon>
        <taxon>Rosales</taxon>
        <taxon>Rosaceae</taxon>
        <taxon>Amygdaloideae</taxon>
        <taxon>Maleae</taxon>
        <taxon>Pyrus</taxon>
    </lineage>
</organism>
<dbReference type="Proteomes" id="UP000327157">
    <property type="component" value="Chromosome 12"/>
</dbReference>
<reference evidence="1 2" key="1">
    <citation type="submission" date="2019-09" db="EMBL/GenBank/DDBJ databases">
        <authorList>
            <person name="Ou C."/>
        </authorList>
    </citation>
    <scope>NUCLEOTIDE SEQUENCE [LARGE SCALE GENOMIC DNA]</scope>
    <source>
        <strain evidence="1">S2</strain>
        <tissue evidence="1">Leaf</tissue>
    </source>
</reference>
<dbReference type="EMBL" id="SMOL01000143">
    <property type="protein sequence ID" value="KAB2630739.1"/>
    <property type="molecule type" value="Genomic_DNA"/>
</dbReference>
<proteinExistence type="predicted"/>
<dbReference type="AlphaFoldDB" id="A0A5N5HSI6"/>
<dbReference type="OrthoDB" id="1165525at2759"/>
<reference evidence="2" key="2">
    <citation type="submission" date="2019-10" db="EMBL/GenBank/DDBJ databases">
        <title>A de novo genome assembly of a pear dwarfing rootstock.</title>
        <authorList>
            <person name="Wang F."/>
            <person name="Wang J."/>
            <person name="Li S."/>
            <person name="Zhang Y."/>
            <person name="Fang M."/>
            <person name="Ma L."/>
            <person name="Zhao Y."/>
            <person name="Jiang S."/>
        </authorList>
    </citation>
    <scope>NUCLEOTIDE SEQUENCE [LARGE SCALE GENOMIC DNA]</scope>
</reference>
<evidence type="ECO:0000313" key="1">
    <source>
        <dbReference type="EMBL" id="KAB2630739.1"/>
    </source>
</evidence>